<feature type="transmembrane region" description="Helical" evidence="2">
    <location>
        <begin position="7"/>
        <end position="24"/>
    </location>
</feature>
<gene>
    <name evidence="3" type="ORF">L0U89_19095</name>
</gene>
<dbReference type="EMBL" id="JAKEVZ010000022">
    <property type="protein sequence ID" value="MCF1753175.1"/>
    <property type="molecule type" value="Genomic_DNA"/>
</dbReference>
<keyword evidence="2" id="KW-0472">Membrane</keyword>
<evidence type="ECO:0000313" key="3">
    <source>
        <dbReference type="EMBL" id="MCF1753175.1"/>
    </source>
</evidence>
<keyword evidence="4" id="KW-1185">Reference proteome</keyword>
<comment type="caution">
    <text evidence="3">The sequence shown here is derived from an EMBL/GenBank/DDBJ whole genome shotgun (WGS) entry which is preliminary data.</text>
</comment>
<keyword evidence="2" id="KW-1133">Transmembrane helix</keyword>
<reference evidence="3 4" key="1">
    <citation type="submission" date="2022-01" db="EMBL/GenBank/DDBJ databases">
        <title>Mariniradius saccharolyticus sp. nov., isolated from sediment of a river.</title>
        <authorList>
            <person name="Liu H."/>
        </authorList>
    </citation>
    <scope>NUCLEOTIDE SEQUENCE [LARGE SCALE GENOMIC DNA]</scope>
    <source>
        <strain evidence="3 4">RY-2</strain>
    </source>
</reference>
<organism evidence="3 4">
    <name type="scientific">Mariniradius sediminis</name>
    <dbReference type="NCBI Taxonomy" id="2909237"/>
    <lineage>
        <taxon>Bacteria</taxon>
        <taxon>Pseudomonadati</taxon>
        <taxon>Bacteroidota</taxon>
        <taxon>Cytophagia</taxon>
        <taxon>Cytophagales</taxon>
        <taxon>Cyclobacteriaceae</taxon>
        <taxon>Mariniradius</taxon>
    </lineage>
</organism>
<feature type="coiled-coil region" evidence="1">
    <location>
        <begin position="52"/>
        <end position="86"/>
    </location>
</feature>
<feature type="transmembrane region" description="Helical" evidence="2">
    <location>
        <begin position="30"/>
        <end position="48"/>
    </location>
</feature>
<keyword evidence="1" id="KW-0175">Coiled coil</keyword>
<evidence type="ECO:0000256" key="2">
    <source>
        <dbReference type="SAM" id="Phobius"/>
    </source>
</evidence>
<accession>A0ABS9BYQ1</accession>
<dbReference type="Proteomes" id="UP001201449">
    <property type="component" value="Unassembled WGS sequence"/>
</dbReference>
<evidence type="ECO:0000313" key="4">
    <source>
        <dbReference type="Proteomes" id="UP001201449"/>
    </source>
</evidence>
<dbReference type="RefSeq" id="WP_234862987.1">
    <property type="nucleotide sequence ID" value="NZ_JAKEVZ010000022.1"/>
</dbReference>
<protein>
    <submittedName>
        <fullName evidence="3">Dynactin subunit 2</fullName>
    </submittedName>
</protein>
<sequence>MENLKGFLTIIVLLFGISFLIYIIDVNEVWDIAISIAIAFSIFLAFSFHMRYTDRKREIEDLQRKLDSAENRLKSMRMKLRQIKKTSTRRKADDLSIKEIFDRIEEMERYMENFGK</sequence>
<proteinExistence type="predicted"/>
<evidence type="ECO:0000256" key="1">
    <source>
        <dbReference type="SAM" id="Coils"/>
    </source>
</evidence>
<name>A0ABS9BYQ1_9BACT</name>
<keyword evidence="2" id="KW-0812">Transmembrane</keyword>